<dbReference type="InterPro" id="IPR011008">
    <property type="entry name" value="Dimeric_a/b-barrel"/>
</dbReference>
<dbReference type="SUPFAM" id="SSF54909">
    <property type="entry name" value="Dimeric alpha+beta barrel"/>
    <property type="match status" value="1"/>
</dbReference>
<evidence type="ECO:0000313" key="2">
    <source>
        <dbReference type="Proteomes" id="UP000799772"/>
    </source>
</evidence>
<organism evidence="1 2">
    <name type="scientific">Rhizodiscina lignyota</name>
    <dbReference type="NCBI Taxonomy" id="1504668"/>
    <lineage>
        <taxon>Eukaryota</taxon>
        <taxon>Fungi</taxon>
        <taxon>Dikarya</taxon>
        <taxon>Ascomycota</taxon>
        <taxon>Pezizomycotina</taxon>
        <taxon>Dothideomycetes</taxon>
        <taxon>Pleosporomycetidae</taxon>
        <taxon>Aulographales</taxon>
        <taxon>Rhizodiscinaceae</taxon>
        <taxon>Rhizodiscina</taxon>
    </lineage>
</organism>
<sequence length="232" mass="26110">MSVPITEIATLPLHTHKGMEFESTDPAQRGVIDNTFKVLSEQKGYQDAAWGLKMEDSECSILLVDWDTIEDHTAFTKRDIYKPFAEKIGEAVDVPSLKLVHCTPTKPIKPTLDAPATEIVYWYFAADSVPADFGDVWDTFVKSAVEPAVDAGAWGEASGWIKEDVEFKSLQGETLKGKAYVCFIGWESRDHHLRFRETEAFKTHMPEVRKHIQGIEVYHVAIGKGGLRTWKP</sequence>
<reference evidence="1" key="1">
    <citation type="journal article" date="2020" name="Stud. Mycol.">
        <title>101 Dothideomycetes genomes: a test case for predicting lifestyles and emergence of pathogens.</title>
        <authorList>
            <person name="Haridas S."/>
            <person name="Albert R."/>
            <person name="Binder M."/>
            <person name="Bloem J."/>
            <person name="Labutti K."/>
            <person name="Salamov A."/>
            <person name="Andreopoulos B."/>
            <person name="Baker S."/>
            <person name="Barry K."/>
            <person name="Bills G."/>
            <person name="Bluhm B."/>
            <person name="Cannon C."/>
            <person name="Castanera R."/>
            <person name="Culley D."/>
            <person name="Daum C."/>
            <person name="Ezra D."/>
            <person name="Gonzalez J."/>
            <person name="Henrissat B."/>
            <person name="Kuo A."/>
            <person name="Liang C."/>
            <person name="Lipzen A."/>
            <person name="Lutzoni F."/>
            <person name="Magnuson J."/>
            <person name="Mondo S."/>
            <person name="Nolan M."/>
            <person name="Ohm R."/>
            <person name="Pangilinan J."/>
            <person name="Park H.-J."/>
            <person name="Ramirez L."/>
            <person name="Alfaro M."/>
            <person name="Sun H."/>
            <person name="Tritt A."/>
            <person name="Yoshinaga Y."/>
            <person name="Zwiers L.-H."/>
            <person name="Turgeon B."/>
            <person name="Goodwin S."/>
            <person name="Spatafora J."/>
            <person name="Crous P."/>
            <person name="Grigoriev I."/>
        </authorList>
    </citation>
    <scope>NUCLEOTIDE SEQUENCE</scope>
    <source>
        <strain evidence="1">CBS 133067</strain>
    </source>
</reference>
<proteinExistence type="predicted"/>
<dbReference type="AlphaFoldDB" id="A0A9P4IB38"/>
<evidence type="ECO:0000313" key="1">
    <source>
        <dbReference type="EMBL" id="KAF2096783.1"/>
    </source>
</evidence>
<name>A0A9P4IB38_9PEZI</name>
<keyword evidence="2" id="KW-1185">Reference proteome</keyword>
<protein>
    <recommendedName>
        <fullName evidence="3">ABM domain-containing protein</fullName>
    </recommendedName>
</protein>
<dbReference type="EMBL" id="ML978129">
    <property type="protein sequence ID" value="KAF2096783.1"/>
    <property type="molecule type" value="Genomic_DNA"/>
</dbReference>
<dbReference type="Proteomes" id="UP000799772">
    <property type="component" value="Unassembled WGS sequence"/>
</dbReference>
<dbReference type="OrthoDB" id="3830579at2759"/>
<gene>
    <name evidence="1" type="ORF">NA57DRAFT_78376</name>
</gene>
<dbReference type="Gene3D" id="3.30.70.100">
    <property type="match status" value="2"/>
</dbReference>
<comment type="caution">
    <text evidence="1">The sequence shown here is derived from an EMBL/GenBank/DDBJ whole genome shotgun (WGS) entry which is preliminary data.</text>
</comment>
<accession>A0A9P4IB38</accession>
<evidence type="ECO:0008006" key="3">
    <source>
        <dbReference type="Google" id="ProtNLM"/>
    </source>
</evidence>